<dbReference type="Proteomes" id="UP000785783">
    <property type="component" value="Unassembled WGS sequence"/>
</dbReference>
<dbReference type="InterPro" id="IPR003708">
    <property type="entry name" value="SecB"/>
</dbReference>
<comment type="similarity">
    <text evidence="1 6">Belongs to the SecB family.</text>
</comment>
<reference evidence="8" key="1">
    <citation type="submission" date="2020-10" db="EMBL/GenBank/DDBJ databases">
        <title>Microbiome of the Black Sea water column analyzed by genome centric metagenomics.</title>
        <authorList>
            <person name="Cabello-Yeves P.J."/>
            <person name="Callieri C."/>
            <person name="Picazo A."/>
            <person name="Mehrshad M."/>
            <person name="Haro-Moreno J.M."/>
            <person name="Roda-Garcia J."/>
            <person name="Dzembekova N."/>
            <person name="Slabakova V."/>
            <person name="Slabakova N."/>
            <person name="Moncheva S."/>
            <person name="Rodriguez-Valera F."/>
        </authorList>
    </citation>
    <scope>NUCLEOTIDE SEQUENCE</scope>
    <source>
        <strain evidence="8">BS307-5m-G5</strain>
    </source>
</reference>
<dbReference type="GO" id="GO:0051262">
    <property type="term" value="P:protein tetramerization"/>
    <property type="evidence" value="ECO:0007669"/>
    <property type="project" value="InterPro"/>
</dbReference>
<dbReference type="PANTHER" id="PTHR36918">
    <property type="match status" value="1"/>
</dbReference>
<dbReference type="HAMAP" id="MF_00821">
    <property type="entry name" value="SecB"/>
    <property type="match status" value="1"/>
</dbReference>
<dbReference type="GO" id="GO:0015031">
    <property type="term" value="P:protein transport"/>
    <property type="evidence" value="ECO:0007669"/>
    <property type="project" value="UniProtKB-UniRule"/>
</dbReference>
<comment type="caution">
    <text evidence="8">The sequence shown here is derived from an EMBL/GenBank/DDBJ whole genome shotgun (WGS) entry which is preliminary data.</text>
</comment>
<dbReference type="PRINTS" id="PR01594">
    <property type="entry name" value="SECBCHAPRONE"/>
</dbReference>
<dbReference type="EMBL" id="JADHOK010000072">
    <property type="protein sequence ID" value="MBL6762109.1"/>
    <property type="molecule type" value="Genomic_DNA"/>
</dbReference>
<keyword evidence="5 6" id="KW-0143">Chaperone</keyword>
<evidence type="ECO:0000256" key="4">
    <source>
        <dbReference type="ARBA" id="ARBA00023010"/>
    </source>
</evidence>
<dbReference type="PANTHER" id="PTHR36918:SF1">
    <property type="entry name" value="PROTEIN-EXPORT PROTEIN SECB"/>
    <property type="match status" value="1"/>
</dbReference>
<evidence type="ECO:0000313" key="8">
    <source>
        <dbReference type="EMBL" id="MBL6762109.1"/>
    </source>
</evidence>
<accession>A0A937HE35</accession>
<dbReference type="Gene3D" id="3.10.420.10">
    <property type="entry name" value="SecB-like"/>
    <property type="match status" value="1"/>
</dbReference>
<dbReference type="InterPro" id="IPR035958">
    <property type="entry name" value="SecB-like_sf"/>
</dbReference>
<name>A0A937HE35_9PROT</name>
<comment type="subunit">
    <text evidence="6">Homotetramer, a dimer of dimers. One homotetramer interacts with 1 SecA dimer.</text>
</comment>
<dbReference type="GO" id="GO:0006457">
    <property type="term" value="P:protein folding"/>
    <property type="evidence" value="ECO:0007669"/>
    <property type="project" value="UniProtKB-UniRule"/>
</dbReference>
<keyword evidence="2 6" id="KW-0813">Transport</keyword>
<dbReference type="SUPFAM" id="SSF54611">
    <property type="entry name" value="SecB-like"/>
    <property type="match status" value="1"/>
</dbReference>
<organism evidence="8 9">
    <name type="scientific">PS1 clade bacterium</name>
    <dbReference type="NCBI Taxonomy" id="2175152"/>
    <lineage>
        <taxon>Bacteria</taxon>
        <taxon>Pseudomonadati</taxon>
        <taxon>Pseudomonadota</taxon>
        <taxon>Alphaproteobacteria</taxon>
        <taxon>PS1 clade</taxon>
    </lineage>
</organism>
<keyword evidence="3 6" id="KW-0653">Protein transport</keyword>
<keyword evidence="6" id="KW-0963">Cytoplasm</keyword>
<comment type="function">
    <text evidence="6">One of the proteins required for the normal export of preproteins out of the cell cytoplasm. It is a molecular chaperone that binds to a subset of precursor proteins, maintaining them in a translocation-competent state. It also specifically binds to its receptor SecA.</text>
</comment>
<sequence length="179" mass="19276">MSQSEENQNGTLEAAAAPGLQIMVQYVRDLSFENPGAPSFADMQPDISVNANVGARKLSDTDFEVGLKFRIEAKKEDAVQFITELEYCGVFRLVNIPEADIRPVLLIEAPRQLFPFARSVLADATRDGGYPPIMLDPIDFMALYQQNQADGAAGDDASDGDTSDGDAAGDDTASETPIN</sequence>
<gene>
    <name evidence="6 8" type="primary">secB</name>
    <name evidence="8" type="ORF">ISQ19_05365</name>
</gene>
<dbReference type="Pfam" id="PF02556">
    <property type="entry name" value="SecB"/>
    <property type="match status" value="1"/>
</dbReference>
<keyword evidence="4 6" id="KW-0811">Translocation</keyword>
<comment type="subcellular location">
    <subcellularLocation>
        <location evidence="6">Cytoplasm</location>
    </subcellularLocation>
</comment>
<evidence type="ECO:0000256" key="3">
    <source>
        <dbReference type="ARBA" id="ARBA00022927"/>
    </source>
</evidence>
<evidence type="ECO:0000256" key="1">
    <source>
        <dbReference type="ARBA" id="ARBA00009990"/>
    </source>
</evidence>
<evidence type="ECO:0000313" key="9">
    <source>
        <dbReference type="Proteomes" id="UP000785783"/>
    </source>
</evidence>
<feature type="compositionally biased region" description="Acidic residues" evidence="7">
    <location>
        <begin position="156"/>
        <end position="173"/>
    </location>
</feature>
<evidence type="ECO:0000256" key="2">
    <source>
        <dbReference type="ARBA" id="ARBA00022448"/>
    </source>
</evidence>
<dbReference type="NCBIfam" id="TIGR00809">
    <property type="entry name" value="secB"/>
    <property type="match status" value="1"/>
</dbReference>
<dbReference type="AlphaFoldDB" id="A0A937HE35"/>
<dbReference type="NCBIfam" id="NF004392">
    <property type="entry name" value="PRK05751.1-3"/>
    <property type="match status" value="1"/>
</dbReference>
<proteinExistence type="inferred from homology"/>
<evidence type="ECO:0000256" key="5">
    <source>
        <dbReference type="ARBA" id="ARBA00023186"/>
    </source>
</evidence>
<protein>
    <recommendedName>
        <fullName evidence="6">Protein-export protein SecB</fullName>
    </recommendedName>
</protein>
<dbReference type="GO" id="GO:0005737">
    <property type="term" value="C:cytoplasm"/>
    <property type="evidence" value="ECO:0007669"/>
    <property type="project" value="UniProtKB-SubCell"/>
</dbReference>
<evidence type="ECO:0000256" key="6">
    <source>
        <dbReference type="HAMAP-Rule" id="MF_00821"/>
    </source>
</evidence>
<feature type="region of interest" description="Disordered" evidence="7">
    <location>
        <begin position="149"/>
        <end position="179"/>
    </location>
</feature>
<dbReference type="GO" id="GO:0051082">
    <property type="term" value="F:unfolded protein binding"/>
    <property type="evidence" value="ECO:0007669"/>
    <property type="project" value="InterPro"/>
</dbReference>
<evidence type="ECO:0000256" key="7">
    <source>
        <dbReference type="SAM" id="MobiDB-lite"/>
    </source>
</evidence>